<feature type="region of interest" description="Disordered" evidence="2">
    <location>
        <begin position="215"/>
        <end position="239"/>
    </location>
</feature>
<feature type="compositionally biased region" description="Polar residues" evidence="2">
    <location>
        <begin position="1"/>
        <end position="14"/>
    </location>
</feature>
<dbReference type="GO" id="GO:0000323">
    <property type="term" value="C:lytic vacuole"/>
    <property type="evidence" value="ECO:0000318"/>
    <property type="project" value="GO_Central"/>
</dbReference>
<comment type="caution">
    <text evidence="3">The sequence shown here is derived from an EMBL/GenBank/DDBJ whole genome shotgun (WGS) entry which is preliminary data.</text>
</comment>
<gene>
    <name evidence="3" type="ORF">ZOSMA_18G00890</name>
</gene>
<dbReference type="OrthoDB" id="72772at2759"/>
<feature type="coiled-coil region" evidence="1">
    <location>
        <begin position="74"/>
        <end position="101"/>
    </location>
</feature>
<proteinExistence type="predicted"/>
<feature type="compositionally biased region" description="Basic and acidic residues" evidence="2">
    <location>
        <begin position="38"/>
        <end position="47"/>
    </location>
</feature>
<dbReference type="EMBL" id="LFYR01000692">
    <property type="protein sequence ID" value="KMZ70993.1"/>
    <property type="molecule type" value="Genomic_DNA"/>
</dbReference>
<reference evidence="4" key="1">
    <citation type="journal article" date="2016" name="Nature">
        <title>The genome of the seagrass Zostera marina reveals angiosperm adaptation to the sea.</title>
        <authorList>
            <person name="Olsen J.L."/>
            <person name="Rouze P."/>
            <person name="Verhelst B."/>
            <person name="Lin Y.-C."/>
            <person name="Bayer T."/>
            <person name="Collen J."/>
            <person name="Dattolo E."/>
            <person name="De Paoli E."/>
            <person name="Dittami S."/>
            <person name="Maumus F."/>
            <person name="Michel G."/>
            <person name="Kersting A."/>
            <person name="Lauritano C."/>
            <person name="Lohaus R."/>
            <person name="Toepel M."/>
            <person name="Tonon T."/>
            <person name="Vanneste K."/>
            <person name="Amirebrahimi M."/>
            <person name="Brakel J."/>
            <person name="Bostroem C."/>
            <person name="Chovatia M."/>
            <person name="Grimwood J."/>
            <person name="Jenkins J.W."/>
            <person name="Jueterbock A."/>
            <person name="Mraz A."/>
            <person name="Stam W.T."/>
            <person name="Tice H."/>
            <person name="Bornberg-Bauer E."/>
            <person name="Green P.J."/>
            <person name="Pearson G.A."/>
            <person name="Procaccini G."/>
            <person name="Duarte C.M."/>
            <person name="Schmutz J."/>
            <person name="Reusch T.B.H."/>
            <person name="Van de Peer Y."/>
        </authorList>
    </citation>
    <scope>NUCLEOTIDE SEQUENCE [LARGE SCALE GENOMIC DNA]</scope>
    <source>
        <strain evidence="4">cv. Finnish</strain>
    </source>
</reference>
<dbReference type="PANTHER" id="PTHR15157">
    <property type="entry name" value="UV RADIATION RESISTANCE-ASSOCIATED GENE PROTEIN"/>
    <property type="match status" value="1"/>
</dbReference>
<dbReference type="GO" id="GO:0000149">
    <property type="term" value="F:SNARE binding"/>
    <property type="evidence" value="ECO:0000318"/>
    <property type="project" value="GO_Central"/>
</dbReference>
<evidence type="ECO:0000256" key="1">
    <source>
        <dbReference type="SAM" id="Coils"/>
    </source>
</evidence>
<sequence length="400" mass="45057">MNSDITSDRVSSSAEFIEMEDRPATSGLPGKLTPDEEEKSREQEEMEGKEIVVIGYDRPKVIQWDDLQQELGRLLSLSAEIKRVKEMKEDLSRRIESVIEAEKGSLLQQNELEKSRKRMDAKRQVMGDLLFRSKRATEDARIKREELCYEIRWLLVASKTLSVARQQLQEEKKLVAGEKGHGRHKNLHSMLRSRQRHMVTQVSMIYPVWSSTSQAAHENPNRCPNDTKSGNHSRISSTNVPESTHISLSILGVQPVIPQLKRMSFFGDKKEAQKSATALGYVAHVVLRIATYLGVPLRYSIFLGGSRSYIHDFTPSVDLTPSDLTSNLMTGAVSQPAKFPLFLEAQDTTKAAYAIFLLNKDLEQILNYIGGQSLGPGPKHILVNLKRLISMIQSPAFANE</sequence>
<accession>A0A0K9PPI6</accession>
<feature type="region of interest" description="Disordered" evidence="2">
    <location>
        <begin position="1"/>
        <end position="47"/>
    </location>
</feature>
<dbReference type="GO" id="GO:0035493">
    <property type="term" value="P:SNARE complex assembly"/>
    <property type="evidence" value="ECO:0000318"/>
    <property type="project" value="GO_Central"/>
</dbReference>
<dbReference type="Proteomes" id="UP000036987">
    <property type="component" value="Unassembled WGS sequence"/>
</dbReference>
<keyword evidence="4" id="KW-1185">Reference proteome</keyword>
<dbReference type="AlphaFoldDB" id="A0A0K9PPI6"/>
<evidence type="ECO:0000256" key="2">
    <source>
        <dbReference type="SAM" id="MobiDB-lite"/>
    </source>
</evidence>
<evidence type="ECO:0008006" key="5">
    <source>
        <dbReference type="Google" id="ProtNLM"/>
    </source>
</evidence>
<protein>
    <recommendedName>
        <fullName evidence="5">UV radiation resistance-associated gene protein</fullName>
    </recommendedName>
</protein>
<organism evidence="3 4">
    <name type="scientific">Zostera marina</name>
    <name type="common">Eelgrass</name>
    <dbReference type="NCBI Taxonomy" id="29655"/>
    <lineage>
        <taxon>Eukaryota</taxon>
        <taxon>Viridiplantae</taxon>
        <taxon>Streptophyta</taxon>
        <taxon>Embryophyta</taxon>
        <taxon>Tracheophyta</taxon>
        <taxon>Spermatophyta</taxon>
        <taxon>Magnoliopsida</taxon>
        <taxon>Liliopsida</taxon>
        <taxon>Zosteraceae</taxon>
        <taxon>Zostera</taxon>
    </lineage>
</organism>
<dbReference type="GO" id="GO:0005768">
    <property type="term" value="C:endosome"/>
    <property type="evidence" value="ECO:0000318"/>
    <property type="project" value="GO_Central"/>
</dbReference>
<dbReference type="STRING" id="29655.A0A0K9PPI6"/>
<dbReference type="OMA" id="RFKPANQ"/>
<evidence type="ECO:0000313" key="3">
    <source>
        <dbReference type="EMBL" id="KMZ70993.1"/>
    </source>
</evidence>
<evidence type="ECO:0000313" key="4">
    <source>
        <dbReference type="Proteomes" id="UP000036987"/>
    </source>
</evidence>
<name>A0A0K9PPI6_ZOSMR</name>
<dbReference type="PANTHER" id="PTHR15157:SF24">
    <property type="entry name" value="VACUOLAR PROTEIN SORTING 38"/>
    <property type="match status" value="1"/>
</dbReference>
<keyword evidence="1" id="KW-0175">Coiled coil</keyword>